<dbReference type="PROSITE" id="PS00061">
    <property type="entry name" value="ADH_SHORT"/>
    <property type="match status" value="1"/>
</dbReference>
<dbReference type="InterPro" id="IPR036291">
    <property type="entry name" value="NAD(P)-bd_dom_sf"/>
</dbReference>
<reference evidence="6" key="1">
    <citation type="submission" date="2017-02" db="EMBL/GenBank/DDBJ databases">
        <authorList>
            <person name="Varghese N."/>
            <person name="Submissions S."/>
        </authorList>
    </citation>
    <scope>NUCLEOTIDE SEQUENCE [LARGE SCALE GENOMIC DNA]</scope>
    <source>
        <strain evidence="6">DSM 22270</strain>
    </source>
</reference>
<evidence type="ECO:0000256" key="4">
    <source>
        <dbReference type="RuleBase" id="RU000363"/>
    </source>
</evidence>
<evidence type="ECO:0000256" key="2">
    <source>
        <dbReference type="ARBA" id="ARBA00022857"/>
    </source>
</evidence>
<dbReference type="Pfam" id="PF00106">
    <property type="entry name" value="adh_short"/>
    <property type="match status" value="1"/>
</dbReference>
<organism evidence="5 6">
    <name type="scientific">Dyadobacter psychrophilus</name>
    <dbReference type="NCBI Taxonomy" id="651661"/>
    <lineage>
        <taxon>Bacteria</taxon>
        <taxon>Pseudomonadati</taxon>
        <taxon>Bacteroidota</taxon>
        <taxon>Cytophagia</taxon>
        <taxon>Cytophagales</taxon>
        <taxon>Spirosomataceae</taxon>
        <taxon>Dyadobacter</taxon>
    </lineage>
</organism>
<keyword evidence="2" id="KW-0521">NADP</keyword>
<dbReference type="InterPro" id="IPR020904">
    <property type="entry name" value="Sc_DH/Rdtase_CS"/>
</dbReference>
<evidence type="ECO:0000313" key="6">
    <source>
        <dbReference type="Proteomes" id="UP000190897"/>
    </source>
</evidence>
<keyword evidence="3" id="KW-0560">Oxidoreductase</keyword>
<evidence type="ECO:0000256" key="1">
    <source>
        <dbReference type="ARBA" id="ARBA00006484"/>
    </source>
</evidence>
<dbReference type="PANTHER" id="PTHR43490:SF99">
    <property type="entry name" value="SHORT-CHAIN DEHYDROGENASE_REDUCTASE"/>
    <property type="match status" value="1"/>
</dbReference>
<proteinExistence type="inferred from homology"/>
<dbReference type="Gene3D" id="3.40.50.720">
    <property type="entry name" value="NAD(P)-binding Rossmann-like Domain"/>
    <property type="match status" value="1"/>
</dbReference>
<comment type="similarity">
    <text evidence="1 4">Belongs to the short-chain dehydrogenases/reductases (SDR) family.</text>
</comment>
<evidence type="ECO:0000313" key="5">
    <source>
        <dbReference type="EMBL" id="SKB77114.1"/>
    </source>
</evidence>
<accession>A0A1T5DZM1</accession>
<dbReference type="InterPro" id="IPR002347">
    <property type="entry name" value="SDR_fam"/>
</dbReference>
<dbReference type="Proteomes" id="UP000190897">
    <property type="component" value="Unassembled WGS sequence"/>
</dbReference>
<name>A0A1T5DZM1_9BACT</name>
<dbReference type="PRINTS" id="PR00080">
    <property type="entry name" value="SDRFAMILY"/>
</dbReference>
<dbReference type="AlphaFoldDB" id="A0A1T5DZM1"/>
<protein>
    <submittedName>
        <fullName evidence="5">Short-chain dehydrogenase</fullName>
    </submittedName>
</protein>
<dbReference type="STRING" id="651661.SAMN05660293_02036"/>
<evidence type="ECO:0000256" key="3">
    <source>
        <dbReference type="ARBA" id="ARBA00023002"/>
    </source>
</evidence>
<gene>
    <name evidence="5" type="ORF">SAMN05660293_02036</name>
</gene>
<sequence>MEAQENKVALVTGANQGVGFQIAKALAENGYIVYVGSRNLQNGLDAAEKIGYKAKAIQIDVTDKNSVENAAAAVQQDFGKIDLLVNNAAVSHAGSPGRTLEEIMASNRPSISSVDEMRTVWETNVFGVVVVTQIFLPLLRKAMSPRIVNVSSGLASLALARDPENPYAPHFELIYGASKTALNAVTVAFANELEKSGIKVSAVSPGFTATALNNFQGTDSVEVGSLEPIRVALEEDGPTALFTGPNQEVYPW</sequence>
<dbReference type="PANTHER" id="PTHR43490">
    <property type="entry name" value="(+)-NEOMENTHOL DEHYDROGENASE"/>
    <property type="match status" value="1"/>
</dbReference>
<dbReference type="PRINTS" id="PR00081">
    <property type="entry name" value="GDHRDH"/>
</dbReference>
<dbReference type="EMBL" id="FUZA01000002">
    <property type="protein sequence ID" value="SKB77114.1"/>
    <property type="molecule type" value="Genomic_DNA"/>
</dbReference>
<dbReference type="OrthoDB" id="5786478at2"/>
<dbReference type="GO" id="GO:0016491">
    <property type="term" value="F:oxidoreductase activity"/>
    <property type="evidence" value="ECO:0007669"/>
    <property type="project" value="UniProtKB-KW"/>
</dbReference>
<keyword evidence="6" id="KW-1185">Reference proteome</keyword>
<dbReference type="SUPFAM" id="SSF51735">
    <property type="entry name" value="NAD(P)-binding Rossmann-fold domains"/>
    <property type="match status" value="1"/>
</dbReference>